<sequence>MYKSFDYLELNTLKEIVDDYERDYHGHTVEITTNFKPLQNVIINFDILDVPHLIGFQYLSKRRSASQFIELIKSGDLTLDDIKKDPSFGDKIKDRLKYHCFLNEVFKSNSSQLMVITRDIRPPRLGNVEFLIYDYLDERKKKMVLIGFSPNNKGYYVPATLHVRRTPNVFTERRLTEIKSMKWIR</sequence>
<dbReference type="InterPro" id="IPR041420">
    <property type="entry name" value="PBECR4"/>
</dbReference>
<name>A0ABM9MLZ9_9LACO</name>
<gene>
    <name evidence="2" type="ORF">R55214_HHFBAMCI_00105</name>
</gene>
<proteinExistence type="predicted"/>
<accession>A0ABM9MLZ9</accession>
<dbReference type="Proteomes" id="UP001314166">
    <property type="component" value="Unassembled WGS sequence"/>
</dbReference>
<reference evidence="2 3" key="1">
    <citation type="submission" date="2023-10" db="EMBL/GenBank/DDBJ databases">
        <authorList>
            <person name="Botero Cardona J."/>
        </authorList>
    </citation>
    <scope>NUCLEOTIDE SEQUENCE [LARGE SCALE GENOMIC DNA]</scope>
    <source>
        <strain evidence="2 3">R-55214</strain>
    </source>
</reference>
<dbReference type="Pfam" id="PF18813">
    <property type="entry name" value="PBECR4"/>
    <property type="match status" value="1"/>
</dbReference>
<feature type="domain" description="Phage-Barnase-EndoU-ColicinE5/D-RelE like nuclease 4" evidence="1">
    <location>
        <begin position="13"/>
        <end position="153"/>
    </location>
</feature>
<dbReference type="RefSeq" id="WP_338343136.1">
    <property type="nucleotide sequence ID" value="NZ_CAUZLH010000001.1"/>
</dbReference>
<comment type="caution">
    <text evidence="2">The sequence shown here is derived from an EMBL/GenBank/DDBJ whole genome shotgun (WGS) entry which is preliminary data.</text>
</comment>
<evidence type="ECO:0000313" key="3">
    <source>
        <dbReference type="Proteomes" id="UP001314166"/>
    </source>
</evidence>
<dbReference type="EMBL" id="CAUZMB010000001">
    <property type="protein sequence ID" value="CAK1225705.1"/>
    <property type="molecule type" value="Genomic_DNA"/>
</dbReference>
<evidence type="ECO:0000313" key="2">
    <source>
        <dbReference type="EMBL" id="CAK1225705.1"/>
    </source>
</evidence>
<keyword evidence="3" id="KW-1185">Reference proteome</keyword>
<protein>
    <recommendedName>
        <fullName evidence="1">Phage-Barnase-EndoU-ColicinE5/D-RelE like nuclease 4 domain-containing protein</fullName>
    </recommendedName>
</protein>
<evidence type="ECO:0000259" key="1">
    <source>
        <dbReference type="Pfam" id="PF18813"/>
    </source>
</evidence>
<organism evidence="2 3">
    <name type="scientific">Fructobacillus evanidus</name>
    <dbReference type="NCBI Taxonomy" id="3064281"/>
    <lineage>
        <taxon>Bacteria</taxon>
        <taxon>Bacillati</taxon>
        <taxon>Bacillota</taxon>
        <taxon>Bacilli</taxon>
        <taxon>Lactobacillales</taxon>
        <taxon>Lactobacillaceae</taxon>
        <taxon>Fructobacillus</taxon>
    </lineage>
</organism>